<evidence type="ECO:0000313" key="3">
    <source>
        <dbReference type="EMBL" id="KEO54490.1"/>
    </source>
</evidence>
<feature type="region of interest" description="Disordered" evidence="1">
    <location>
        <begin position="66"/>
        <end position="98"/>
    </location>
</feature>
<name>A0A074JF21_9RHOB</name>
<keyword evidence="2" id="KW-0732">Signal</keyword>
<evidence type="ECO:0000256" key="1">
    <source>
        <dbReference type="SAM" id="MobiDB-lite"/>
    </source>
</evidence>
<dbReference type="Proteomes" id="UP000027432">
    <property type="component" value="Unassembled WGS sequence"/>
</dbReference>
<dbReference type="eggNOG" id="ENOG5033DJA">
    <property type="taxonomic scope" value="Bacteria"/>
</dbReference>
<evidence type="ECO:0000313" key="4">
    <source>
        <dbReference type="Proteomes" id="UP000027432"/>
    </source>
</evidence>
<protein>
    <submittedName>
        <fullName evidence="3">Uncharacterized protein</fullName>
    </submittedName>
</protein>
<comment type="caution">
    <text evidence="3">The sequence shown here is derived from an EMBL/GenBank/DDBJ whole genome shotgun (WGS) entry which is preliminary data.</text>
</comment>
<dbReference type="OrthoDB" id="7876576at2"/>
<feature type="signal peptide" evidence="2">
    <location>
        <begin position="1"/>
        <end position="20"/>
    </location>
</feature>
<organism evidence="3 4">
    <name type="scientific">Thioclava pacifica DSM 10166</name>
    <dbReference type="NCBI Taxonomy" id="1353537"/>
    <lineage>
        <taxon>Bacteria</taxon>
        <taxon>Pseudomonadati</taxon>
        <taxon>Pseudomonadota</taxon>
        <taxon>Alphaproteobacteria</taxon>
        <taxon>Rhodobacterales</taxon>
        <taxon>Paracoccaceae</taxon>
        <taxon>Thioclava</taxon>
    </lineage>
</organism>
<proteinExistence type="predicted"/>
<reference evidence="3 4" key="1">
    <citation type="submission" date="2013-07" db="EMBL/GenBank/DDBJ databases">
        <title>Thioclava pacifica DSM 10166 Genome Sequencing.</title>
        <authorList>
            <person name="Lai Q."/>
            <person name="Shao Z."/>
        </authorList>
    </citation>
    <scope>NUCLEOTIDE SEQUENCE [LARGE SCALE GENOMIC DNA]</scope>
    <source>
        <strain evidence="3 4">DSM 10166</strain>
    </source>
</reference>
<accession>A0A074JF21</accession>
<evidence type="ECO:0000256" key="2">
    <source>
        <dbReference type="SAM" id="SignalP"/>
    </source>
</evidence>
<gene>
    <name evidence="3" type="ORF">TP2_06060</name>
</gene>
<dbReference type="AlphaFoldDB" id="A0A074JF21"/>
<feature type="compositionally biased region" description="Gly residues" evidence="1">
    <location>
        <begin position="69"/>
        <end position="98"/>
    </location>
</feature>
<dbReference type="RefSeq" id="WP_051692335.1">
    <property type="nucleotide sequence ID" value="NZ_AUND01000012.1"/>
</dbReference>
<feature type="chain" id="PRO_5001694766" evidence="2">
    <location>
        <begin position="21"/>
        <end position="98"/>
    </location>
</feature>
<dbReference type="EMBL" id="AUND01000012">
    <property type="protein sequence ID" value="KEO54490.1"/>
    <property type="molecule type" value="Genomic_DNA"/>
</dbReference>
<sequence>MKKTLVLATVVALSSSAVWAGHANPWATEEDDLLMQYHEENLAQSIDTPGEDEMLGVMVREAHGKLDGLAGGSNGGAGDGSGDGSGGGSKGGGKGGNR</sequence>
<keyword evidence="4" id="KW-1185">Reference proteome</keyword>